<accession>A0A812CQZ4</accession>
<keyword evidence="1" id="KW-1133">Transmembrane helix</keyword>
<feature type="transmembrane region" description="Helical" evidence="1">
    <location>
        <begin position="91"/>
        <end position="114"/>
    </location>
</feature>
<keyword evidence="3" id="KW-1185">Reference proteome</keyword>
<dbReference type="Proteomes" id="UP000597762">
    <property type="component" value="Unassembled WGS sequence"/>
</dbReference>
<feature type="transmembrane region" description="Helical" evidence="1">
    <location>
        <begin position="121"/>
        <end position="146"/>
    </location>
</feature>
<evidence type="ECO:0000256" key="1">
    <source>
        <dbReference type="SAM" id="Phobius"/>
    </source>
</evidence>
<comment type="caution">
    <text evidence="2">The sequence shown here is derived from an EMBL/GenBank/DDBJ whole genome shotgun (WGS) entry which is preliminary data.</text>
</comment>
<gene>
    <name evidence="2" type="ORF">SPHA_40067</name>
</gene>
<organism evidence="2 3">
    <name type="scientific">Acanthosepion pharaonis</name>
    <name type="common">Pharaoh cuttlefish</name>
    <name type="synonym">Sepia pharaonis</name>
    <dbReference type="NCBI Taxonomy" id="158019"/>
    <lineage>
        <taxon>Eukaryota</taxon>
        <taxon>Metazoa</taxon>
        <taxon>Spiralia</taxon>
        <taxon>Lophotrochozoa</taxon>
        <taxon>Mollusca</taxon>
        <taxon>Cephalopoda</taxon>
        <taxon>Coleoidea</taxon>
        <taxon>Decapodiformes</taxon>
        <taxon>Sepiida</taxon>
        <taxon>Sepiina</taxon>
        <taxon>Sepiidae</taxon>
        <taxon>Acanthosepion</taxon>
    </lineage>
</organism>
<feature type="transmembrane region" description="Helical" evidence="1">
    <location>
        <begin position="64"/>
        <end position="85"/>
    </location>
</feature>
<sequence>MSFSVFSFFFLSSSFRRRRNGNLENDFFFSLQDETEVSALSSLFLSIFLLIFSFFFTPVSFHSFFLILTLSFSFCQHVFIKFFVFTQDYCFFSLSFDFSIFTDFHSLISLTFYFSFTISFFISFLILFISVSFFLFIFSFICSFLLVFPEELFLLFILACLLLFYFFNSERQLLQNKLHLFFFEFIPKEILI</sequence>
<name>A0A812CQZ4_ACAPH</name>
<feature type="transmembrane region" description="Helical" evidence="1">
    <location>
        <begin position="152"/>
        <end position="168"/>
    </location>
</feature>
<feature type="transmembrane region" description="Helical" evidence="1">
    <location>
        <begin position="40"/>
        <end position="57"/>
    </location>
</feature>
<proteinExistence type="predicted"/>
<reference evidence="2" key="1">
    <citation type="submission" date="2021-01" db="EMBL/GenBank/DDBJ databases">
        <authorList>
            <person name="Li R."/>
            <person name="Bekaert M."/>
        </authorList>
    </citation>
    <scope>NUCLEOTIDE SEQUENCE</scope>
    <source>
        <strain evidence="2">Farmed</strain>
    </source>
</reference>
<keyword evidence="1" id="KW-0812">Transmembrane</keyword>
<dbReference type="EMBL" id="CAHIKZ030001887">
    <property type="protein sequence ID" value="CAE1276519.1"/>
    <property type="molecule type" value="Genomic_DNA"/>
</dbReference>
<evidence type="ECO:0000313" key="2">
    <source>
        <dbReference type="EMBL" id="CAE1276519.1"/>
    </source>
</evidence>
<dbReference type="AlphaFoldDB" id="A0A812CQZ4"/>
<protein>
    <submittedName>
        <fullName evidence="2">Uncharacterized protein</fullName>
    </submittedName>
</protein>
<evidence type="ECO:0000313" key="3">
    <source>
        <dbReference type="Proteomes" id="UP000597762"/>
    </source>
</evidence>
<keyword evidence="1" id="KW-0472">Membrane</keyword>